<dbReference type="InterPro" id="IPR016024">
    <property type="entry name" value="ARM-type_fold"/>
</dbReference>
<name>A0A1Y1CJ03_9BACT</name>
<reference evidence="2" key="2">
    <citation type="journal article" date="2020" name="Antonie Van Leeuwenhoek">
        <title>Labilibaculum antarcticum sp. nov., a novel facultative anaerobic, psychrotorelant bacterium isolated from marine sediment of Antarctica.</title>
        <authorList>
            <person name="Watanabe M."/>
            <person name="Kojima H."/>
            <person name="Fukui M."/>
        </authorList>
    </citation>
    <scope>NUCLEOTIDE SEQUENCE [LARGE SCALE GENOMIC DNA]</scope>
    <source>
        <strain evidence="2">SPP2</strain>
    </source>
</reference>
<dbReference type="InterPro" id="IPR014825">
    <property type="entry name" value="DNA_alkylation"/>
</dbReference>
<sequence>MEEGFLFKDVYNKHLIENMASNMQNSWSEFNISSFVNSIAPKLDALSLSKRSQLICIELYNHLPKDYPKALKILLNSFNPEMGTTKIQGFEGFYYMPIADYVSRFGLEKEDFQLSINALIEITKRFTSENAIRPFIRKFPEETFQYLHQWTNNENVHVRRLVSEGTRPKLPWASPLREFQKDPSPVLELLEKLKEDDELYVRRSVANNLNDIAKDHPDLVVETLTRWNKTNNKGTQWIIGHASRTLLKQGHPKALTLLGYLQNIKIRVNNLRVNRPTCQLGDEIEFSFELESLSADKQNLMIDFIVHYMKANGRTAPKVFKLSKKSIPENGCLTFKKKISFKPITTRKHYLGQHEIEIQINGMKYGKVSFVVE</sequence>
<reference evidence="1 2" key="1">
    <citation type="journal article" date="2018" name="Mar. Genomics">
        <title>Complete genome sequence of Marinifilaceae bacterium strain SPP2, isolated from the Antarctic marine sediment.</title>
        <authorList>
            <person name="Watanabe M."/>
            <person name="Kojima H."/>
            <person name="Fukui M."/>
        </authorList>
    </citation>
    <scope>NUCLEOTIDE SEQUENCE [LARGE SCALE GENOMIC DNA]</scope>
    <source>
        <strain evidence="1 2">SPP2</strain>
    </source>
</reference>
<keyword evidence="2" id="KW-1185">Reference proteome</keyword>
<dbReference type="EMBL" id="AP018042">
    <property type="protein sequence ID" value="BAX80347.1"/>
    <property type="molecule type" value="Genomic_DNA"/>
</dbReference>
<dbReference type="OrthoDB" id="9797162at2"/>
<evidence type="ECO:0000313" key="1">
    <source>
        <dbReference type="EMBL" id="BAX80347.1"/>
    </source>
</evidence>
<dbReference type="Gene3D" id="1.25.40.290">
    <property type="entry name" value="ARM repeat domains"/>
    <property type="match status" value="1"/>
</dbReference>
<proteinExistence type="predicted"/>
<evidence type="ECO:0000313" key="2">
    <source>
        <dbReference type="Proteomes" id="UP000218267"/>
    </source>
</evidence>
<evidence type="ECO:0008006" key="3">
    <source>
        <dbReference type="Google" id="ProtNLM"/>
    </source>
</evidence>
<dbReference type="KEGG" id="mbas:ALGA_1989"/>
<dbReference type="AlphaFoldDB" id="A0A1Y1CJ03"/>
<organism evidence="1 2">
    <name type="scientific">Labilibaculum antarcticum</name>
    <dbReference type="NCBI Taxonomy" id="1717717"/>
    <lineage>
        <taxon>Bacteria</taxon>
        <taxon>Pseudomonadati</taxon>
        <taxon>Bacteroidota</taxon>
        <taxon>Bacteroidia</taxon>
        <taxon>Marinilabiliales</taxon>
        <taxon>Marinifilaceae</taxon>
        <taxon>Labilibaculum</taxon>
    </lineage>
</organism>
<accession>A0A1Y1CJ03</accession>
<dbReference type="SUPFAM" id="SSF48371">
    <property type="entry name" value="ARM repeat"/>
    <property type="match status" value="1"/>
</dbReference>
<dbReference type="Pfam" id="PF08713">
    <property type="entry name" value="DNA_alkylation"/>
    <property type="match status" value="1"/>
</dbReference>
<gene>
    <name evidence="1" type="ORF">ALGA_1989</name>
</gene>
<dbReference type="RefSeq" id="WP_096429206.1">
    <property type="nucleotide sequence ID" value="NZ_AP018042.1"/>
</dbReference>
<dbReference type="Proteomes" id="UP000218267">
    <property type="component" value="Chromosome"/>
</dbReference>
<protein>
    <recommendedName>
        <fullName evidence="3">DNA alkylation repair protein</fullName>
    </recommendedName>
</protein>